<feature type="transmembrane region" description="Helical" evidence="1">
    <location>
        <begin position="44"/>
        <end position="68"/>
    </location>
</feature>
<dbReference type="InterPro" id="IPR007349">
    <property type="entry name" value="DUF418"/>
</dbReference>
<keyword evidence="1" id="KW-0812">Transmembrane</keyword>
<reference evidence="3 4" key="1">
    <citation type="submission" date="2023-05" db="EMBL/GenBank/DDBJ databases">
        <title>Corynebacterium suedekumii sp. nov. and Corynebacterium breve sp. nov. isolated from raw cow's milk.</title>
        <authorList>
            <person name="Baer M.K."/>
            <person name="Mehl L."/>
            <person name="Hellmuth R."/>
            <person name="Marke G."/>
            <person name="Lipski A."/>
        </authorList>
    </citation>
    <scope>NUCLEOTIDE SEQUENCE [LARGE SCALE GENOMIC DNA]</scope>
    <source>
        <strain evidence="3 4">LM112</strain>
    </source>
</reference>
<evidence type="ECO:0000313" key="4">
    <source>
        <dbReference type="Proteomes" id="UP001238805"/>
    </source>
</evidence>
<keyword evidence="1" id="KW-1133">Transmembrane helix</keyword>
<accession>A0ABY8VML8</accession>
<keyword evidence="1" id="KW-0472">Membrane</keyword>
<sequence length="169" mass="17931">MLADLDAHATLLRRWVAVTVAVILLVGLPWGLAAVGVLPGNLEAFFSVVNGGVGMLTGPGILAAIALACRGIQERIDAGSYRPSVPVRAVTALGRRSMSGYIMQSFLFLVLTQPFTLGWGIGSGVLTQMGIAFLVWLITLVLAYVGDLAGWPGPFEWLHRRLAYGRGGL</sequence>
<evidence type="ECO:0000313" key="3">
    <source>
        <dbReference type="EMBL" id="WIM69893.1"/>
    </source>
</evidence>
<name>A0ABY8VML8_9CORY</name>
<gene>
    <name evidence="3" type="ORF">QP029_11910</name>
</gene>
<feature type="domain" description="DUF418" evidence="2">
    <location>
        <begin position="2"/>
        <end position="165"/>
    </location>
</feature>
<dbReference type="EMBL" id="CP126970">
    <property type="protein sequence ID" value="WIM69893.1"/>
    <property type="molecule type" value="Genomic_DNA"/>
</dbReference>
<dbReference type="RefSeq" id="WP_284874486.1">
    <property type="nucleotide sequence ID" value="NZ_CP126970.1"/>
</dbReference>
<feature type="transmembrane region" description="Helical" evidence="1">
    <location>
        <begin position="131"/>
        <end position="151"/>
    </location>
</feature>
<protein>
    <submittedName>
        <fullName evidence="3">DUF418 domain-containing protein</fullName>
    </submittedName>
</protein>
<evidence type="ECO:0000259" key="2">
    <source>
        <dbReference type="Pfam" id="PF04235"/>
    </source>
</evidence>
<dbReference type="Pfam" id="PF04235">
    <property type="entry name" value="DUF418"/>
    <property type="match status" value="1"/>
</dbReference>
<dbReference type="Proteomes" id="UP001238805">
    <property type="component" value="Chromosome"/>
</dbReference>
<keyword evidence="4" id="KW-1185">Reference proteome</keyword>
<organism evidence="3 4">
    <name type="scientific">Corynebacterium suedekumii</name>
    <dbReference type="NCBI Taxonomy" id="3049801"/>
    <lineage>
        <taxon>Bacteria</taxon>
        <taxon>Bacillati</taxon>
        <taxon>Actinomycetota</taxon>
        <taxon>Actinomycetes</taxon>
        <taxon>Mycobacteriales</taxon>
        <taxon>Corynebacteriaceae</taxon>
        <taxon>Corynebacterium</taxon>
    </lineage>
</organism>
<feature type="transmembrane region" description="Helical" evidence="1">
    <location>
        <begin position="105"/>
        <end position="125"/>
    </location>
</feature>
<feature type="transmembrane region" description="Helical" evidence="1">
    <location>
        <begin position="12"/>
        <end position="32"/>
    </location>
</feature>
<evidence type="ECO:0000256" key="1">
    <source>
        <dbReference type="SAM" id="Phobius"/>
    </source>
</evidence>
<proteinExistence type="predicted"/>